<dbReference type="EMBL" id="CAJSLV010000002">
    <property type="protein sequence ID" value="CAG6391019.1"/>
    <property type="molecule type" value="Genomic_DNA"/>
</dbReference>
<dbReference type="AlphaFoldDB" id="A0A9W4DGP5"/>
<dbReference type="InterPro" id="IPR037455">
    <property type="entry name" value="LucA/IucC-like"/>
</dbReference>
<comment type="caution">
    <text evidence="5">The sequence shown here is derived from an EMBL/GenBank/DDBJ whole genome shotgun (WGS) entry which is preliminary data.</text>
</comment>
<reference evidence="5" key="1">
    <citation type="submission" date="2021-05" db="EMBL/GenBank/DDBJ databases">
        <authorList>
            <person name="Arsene-Ploetze F."/>
        </authorList>
    </citation>
    <scope>NUCLEOTIDE SEQUENCE</scope>
    <source>
        <strain evidence="5">DSM 42138</strain>
    </source>
</reference>
<dbReference type="PANTHER" id="PTHR34384:SF5">
    <property type="entry name" value="L-2,3-DIAMINOPROPANOATE--CITRATE LIGASE"/>
    <property type="match status" value="1"/>
</dbReference>
<proteinExistence type="inferred from homology"/>
<comment type="similarity">
    <text evidence="2">Belongs to the IucA/IucC family.</text>
</comment>
<feature type="domain" description="Aerobactin siderophore biosynthesis IucA/IucC-like C-terminal" evidence="4">
    <location>
        <begin position="433"/>
        <end position="576"/>
    </location>
</feature>
<sequence length="610" mass="64212">MTAAAPRGADAAAHGTVPDAVETALLLRVLSTLLREDVCGLRTRSTAEDRPDGRWLRLSATGRCPEDLLLPVRDDGFQCEYAARLPLLRAEPPASGGRGRPGRELRGGAEALAALAGFAAPEDAPGFAAFAAEYDDALASLRLQAATREETHERLTARHGPAPARWQGLAAALAFDSLAARRGHPLHPTGAARSGLTADQLLGHAPEFAPSFPLRWLLVPRARVTVRPAGDGPLTGFWPVPSDLGHAGLDGGHVALPVHPLTAAGPLRELLRAAGPAGGAVLAERPFLTAEPTLSTRTVALSDHPGVHLKLPLATSTLGLLNRRTIKPGTLVDGAAGQRVLEAVVAREPRFRSRVLHCDETRWMHAGHELLAVLVRRHPAGLDGCTVLPLAALPAPAPDGRPVADHLAGRYTGGDPVALLDAVLTLLLDWQVTLFGYGIALESHQQNLSLVLDEHGGATRVRLLFKDDDGLRLHRHRLAAALGPGAPGPADFDDPRITVEDDAPLVALFTTITVHLCAGALALALSGPGRAPLPDLLGLVRDRLAGAVARLALTAPGPAEVLRSAVLDADRLPVKAMVTAGTLLSKRRSGASDINKYYTTGPNYLLREPR</sequence>
<dbReference type="GO" id="GO:0019290">
    <property type="term" value="P:siderophore biosynthetic process"/>
    <property type="evidence" value="ECO:0007669"/>
    <property type="project" value="InterPro"/>
</dbReference>
<keyword evidence="6" id="KW-1185">Reference proteome</keyword>
<dbReference type="InterPro" id="IPR022770">
    <property type="entry name" value="IucA/IucC-like_C"/>
</dbReference>
<name>A0A9W4DGP5_9ACTN</name>
<gene>
    <name evidence="5" type="ORF">SCOCK_100085</name>
</gene>
<dbReference type="PANTHER" id="PTHR34384">
    <property type="entry name" value="L-2,3-DIAMINOPROPANOATE--CITRATE LIGASE"/>
    <property type="match status" value="1"/>
</dbReference>
<evidence type="ECO:0000256" key="1">
    <source>
        <dbReference type="ARBA" id="ARBA00004924"/>
    </source>
</evidence>
<feature type="domain" description="Aerobactin siderophore biosynthesis IucA/IucC N-terminal" evidence="3">
    <location>
        <begin position="178"/>
        <end position="393"/>
    </location>
</feature>
<dbReference type="InterPro" id="IPR007310">
    <property type="entry name" value="Aerobactin_biosyn_IucA/IucC_N"/>
</dbReference>
<dbReference type="Proteomes" id="UP001152519">
    <property type="component" value="Unassembled WGS sequence"/>
</dbReference>
<accession>A0A9W4DGP5</accession>
<evidence type="ECO:0000313" key="6">
    <source>
        <dbReference type="Proteomes" id="UP001152519"/>
    </source>
</evidence>
<evidence type="ECO:0000259" key="4">
    <source>
        <dbReference type="Pfam" id="PF06276"/>
    </source>
</evidence>
<evidence type="ECO:0000259" key="3">
    <source>
        <dbReference type="Pfam" id="PF04183"/>
    </source>
</evidence>
<dbReference type="Pfam" id="PF06276">
    <property type="entry name" value="FhuF"/>
    <property type="match status" value="1"/>
</dbReference>
<evidence type="ECO:0000313" key="5">
    <source>
        <dbReference type="EMBL" id="CAG6391019.1"/>
    </source>
</evidence>
<organism evidence="5 6">
    <name type="scientific">Actinacidiphila cocklensis</name>
    <dbReference type="NCBI Taxonomy" id="887465"/>
    <lineage>
        <taxon>Bacteria</taxon>
        <taxon>Bacillati</taxon>
        <taxon>Actinomycetota</taxon>
        <taxon>Actinomycetes</taxon>
        <taxon>Kitasatosporales</taxon>
        <taxon>Streptomycetaceae</taxon>
        <taxon>Actinacidiphila</taxon>
    </lineage>
</organism>
<comment type="pathway">
    <text evidence="1">Siderophore biosynthesis.</text>
</comment>
<dbReference type="Pfam" id="PF04183">
    <property type="entry name" value="IucA_IucC"/>
    <property type="match status" value="1"/>
</dbReference>
<protein>
    <submittedName>
        <fullName evidence="5">Ferric iron reductase FhuF-like transporter</fullName>
    </submittedName>
</protein>
<dbReference type="GO" id="GO:0016881">
    <property type="term" value="F:acid-amino acid ligase activity"/>
    <property type="evidence" value="ECO:0007669"/>
    <property type="project" value="UniProtKB-ARBA"/>
</dbReference>
<evidence type="ECO:0000256" key="2">
    <source>
        <dbReference type="ARBA" id="ARBA00007832"/>
    </source>
</evidence>
<dbReference type="Gene3D" id="1.10.510.40">
    <property type="match status" value="1"/>
</dbReference>